<reference evidence="3" key="1">
    <citation type="journal article" date="2021" name="PeerJ">
        <title>Extensive microbial diversity within the chicken gut microbiome revealed by metagenomics and culture.</title>
        <authorList>
            <person name="Gilroy R."/>
            <person name="Ravi A."/>
            <person name="Getino M."/>
            <person name="Pursley I."/>
            <person name="Horton D.L."/>
            <person name="Alikhan N.F."/>
            <person name="Baker D."/>
            <person name="Gharbi K."/>
            <person name="Hall N."/>
            <person name="Watson M."/>
            <person name="Adriaenssens E.M."/>
            <person name="Foster-Nyarko E."/>
            <person name="Jarju S."/>
            <person name="Secka A."/>
            <person name="Antonio M."/>
            <person name="Oren A."/>
            <person name="Chaudhuri R.R."/>
            <person name="La Ragione R."/>
            <person name="Hildebrand F."/>
            <person name="Pallen M.J."/>
        </authorList>
    </citation>
    <scope>NUCLEOTIDE SEQUENCE</scope>
    <source>
        <strain evidence="3">ChiHecec2B26-7398</strain>
    </source>
</reference>
<dbReference type="SUPFAM" id="SSF51182">
    <property type="entry name" value="RmlC-like cupins"/>
    <property type="match status" value="1"/>
</dbReference>
<dbReference type="PANTHER" id="PTHR35848">
    <property type="entry name" value="OXALATE-BINDING PROTEIN"/>
    <property type="match status" value="1"/>
</dbReference>
<dbReference type="AlphaFoldDB" id="A0A9D1Y2D5"/>
<feature type="domain" description="Cupin type-2" evidence="2">
    <location>
        <begin position="45"/>
        <end position="111"/>
    </location>
</feature>
<sequence>MVRSCEEKIYDRKPSPFHGKGEILVRSLLNGPEEMYEAGRVFGHTTVFPGSAIGYHVHEHESETYYILSGTARFNDNGTVRTVTAGDVTFTGAGQGHGIEAVGNEPVEMIALILYDKRADA</sequence>
<dbReference type="InterPro" id="IPR013096">
    <property type="entry name" value="Cupin_2"/>
</dbReference>
<dbReference type="CDD" id="cd02221">
    <property type="entry name" value="cupin_TM1287-like"/>
    <property type="match status" value="1"/>
</dbReference>
<evidence type="ECO:0000259" key="2">
    <source>
        <dbReference type="Pfam" id="PF07883"/>
    </source>
</evidence>
<organism evidence="3 4">
    <name type="scientific">Candidatus Gemmiger excrementipullorum</name>
    <dbReference type="NCBI Taxonomy" id="2838610"/>
    <lineage>
        <taxon>Bacteria</taxon>
        <taxon>Bacillati</taxon>
        <taxon>Bacillota</taxon>
        <taxon>Clostridia</taxon>
        <taxon>Eubacteriales</taxon>
        <taxon>Gemmiger</taxon>
    </lineage>
</organism>
<dbReference type="InterPro" id="IPR051610">
    <property type="entry name" value="GPI/OXD"/>
</dbReference>
<dbReference type="EMBL" id="DXEI01000134">
    <property type="protein sequence ID" value="HIX95599.1"/>
    <property type="molecule type" value="Genomic_DNA"/>
</dbReference>
<accession>A0A9D1Y2D5</accession>
<dbReference type="Gene3D" id="2.60.120.10">
    <property type="entry name" value="Jelly Rolls"/>
    <property type="match status" value="1"/>
</dbReference>
<dbReference type="Proteomes" id="UP000886751">
    <property type="component" value="Unassembled WGS sequence"/>
</dbReference>
<gene>
    <name evidence="3" type="ORF">H9846_09095</name>
</gene>
<comment type="caution">
    <text evidence="3">The sequence shown here is derived from an EMBL/GenBank/DDBJ whole genome shotgun (WGS) entry which is preliminary data.</text>
</comment>
<dbReference type="InterPro" id="IPR011051">
    <property type="entry name" value="RmlC_Cupin_sf"/>
</dbReference>
<dbReference type="PANTHER" id="PTHR35848:SF6">
    <property type="entry name" value="CUPIN TYPE-2 DOMAIN-CONTAINING PROTEIN"/>
    <property type="match status" value="1"/>
</dbReference>
<reference evidence="3" key="2">
    <citation type="submission" date="2021-04" db="EMBL/GenBank/DDBJ databases">
        <authorList>
            <person name="Gilroy R."/>
        </authorList>
    </citation>
    <scope>NUCLEOTIDE SEQUENCE</scope>
    <source>
        <strain evidence="3">ChiHecec2B26-7398</strain>
    </source>
</reference>
<dbReference type="InterPro" id="IPR014710">
    <property type="entry name" value="RmlC-like_jellyroll"/>
</dbReference>
<dbReference type="GO" id="GO:0046872">
    <property type="term" value="F:metal ion binding"/>
    <property type="evidence" value="ECO:0007669"/>
    <property type="project" value="UniProtKB-KW"/>
</dbReference>
<evidence type="ECO:0000313" key="3">
    <source>
        <dbReference type="EMBL" id="HIX95599.1"/>
    </source>
</evidence>
<evidence type="ECO:0000256" key="1">
    <source>
        <dbReference type="ARBA" id="ARBA00022723"/>
    </source>
</evidence>
<keyword evidence="1" id="KW-0479">Metal-binding</keyword>
<protein>
    <submittedName>
        <fullName evidence="3">Cupin domain-containing protein</fullName>
    </submittedName>
</protein>
<name>A0A9D1Y2D5_9FIRM</name>
<proteinExistence type="predicted"/>
<evidence type="ECO:0000313" key="4">
    <source>
        <dbReference type="Proteomes" id="UP000886751"/>
    </source>
</evidence>
<dbReference type="Pfam" id="PF07883">
    <property type="entry name" value="Cupin_2"/>
    <property type="match status" value="1"/>
</dbReference>